<dbReference type="Proteomes" id="UP001153332">
    <property type="component" value="Unassembled WGS sequence"/>
</dbReference>
<accession>A0ACC2J4K4</accession>
<sequence length="106" mass="12188">MDNCTCDQVTSLVKNLAQVKEENQGWQMLIAALVSVHMLQYFIAGAVAMYYYVFKEDLNAHPDHHDEDDEEDNHDDVEHGIELSTMDQPPRYVRGNLAITLQNEIH</sequence>
<keyword evidence="2" id="KW-1185">Reference proteome</keyword>
<evidence type="ECO:0000313" key="2">
    <source>
        <dbReference type="Proteomes" id="UP001153332"/>
    </source>
</evidence>
<evidence type="ECO:0000313" key="1">
    <source>
        <dbReference type="EMBL" id="KAJ8122327.1"/>
    </source>
</evidence>
<reference evidence="1" key="1">
    <citation type="submission" date="2022-12" db="EMBL/GenBank/DDBJ databases">
        <title>Genome Sequence of Lasiodiplodia mahajangana.</title>
        <authorList>
            <person name="Buettner E."/>
        </authorList>
    </citation>
    <scope>NUCLEOTIDE SEQUENCE</scope>
    <source>
        <strain evidence="1">VT137</strain>
    </source>
</reference>
<dbReference type="EMBL" id="JAPUUL010003591">
    <property type="protein sequence ID" value="KAJ8122327.1"/>
    <property type="molecule type" value="Genomic_DNA"/>
</dbReference>
<proteinExistence type="predicted"/>
<gene>
    <name evidence="1" type="ORF">O1611_g9869</name>
</gene>
<organism evidence="1 2">
    <name type="scientific">Lasiodiplodia mahajangana</name>
    <dbReference type="NCBI Taxonomy" id="1108764"/>
    <lineage>
        <taxon>Eukaryota</taxon>
        <taxon>Fungi</taxon>
        <taxon>Dikarya</taxon>
        <taxon>Ascomycota</taxon>
        <taxon>Pezizomycotina</taxon>
        <taxon>Dothideomycetes</taxon>
        <taxon>Dothideomycetes incertae sedis</taxon>
        <taxon>Botryosphaeriales</taxon>
        <taxon>Botryosphaeriaceae</taxon>
        <taxon>Lasiodiplodia</taxon>
    </lineage>
</organism>
<name>A0ACC2J4K4_9PEZI</name>
<comment type="caution">
    <text evidence="1">The sequence shown here is derived from an EMBL/GenBank/DDBJ whole genome shotgun (WGS) entry which is preliminary data.</text>
</comment>
<protein>
    <submittedName>
        <fullName evidence="1">Uncharacterized protein</fullName>
    </submittedName>
</protein>